<dbReference type="PROSITE" id="PS00194">
    <property type="entry name" value="THIOREDOXIN_1"/>
    <property type="match status" value="1"/>
</dbReference>
<dbReference type="CDD" id="cd02966">
    <property type="entry name" value="TlpA_like_family"/>
    <property type="match status" value="1"/>
</dbReference>
<dbReference type="InterPro" id="IPR013740">
    <property type="entry name" value="Redoxin"/>
</dbReference>
<protein>
    <submittedName>
        <fullName evidence="6">Redoxin domain-containing protein</fullName>
    </submittedName>
</protein>
<dbReference type="PANTHER" id="PTHR42852">
    <property type="entry name" value="THIOL:DISULFIDE INTERCHANGE PROTEIN DSBE"/>
    <property type="match status" value="1"/>
</dbReference>
<dbReference type="AlphaFoldDB" id="A0A6P1T424"/>
<dbReference type="GO" id="GO:0017004">
    <property type="term" value="P:cytochrome complex assembly"/>
    <property type="evidence" value="ECO:0007669"/>
    <property type="project" value="UniProtKB-KW"/>
</dbReference>
<dbReference type="InterPro" id="IPR017937">
    <property type="entry name" value="Thioredoxin_CS"/>
</dbReference>
<feature type="region of interest" description="Disordered" evidence="4">
    <location>
        <begin position="1"/>
        <end position="27"/>
    </location>
</feature>
<keyword evidence="3" id="KW-0676">Redox-active center</keyword>
<evidence type="ECO:0000313" key="6">
    <source>
        <dbReference type="EMBL" id="QHQ37498.1"/>
    </source>
</evidence>
<dbReference type="InterPro" id="IPR050553">
    <property type="entry name" value="Thioredoxin_ResA/DsbE_sf"/>
</dbReference>
<dbReference type="EMBL" id="CP046620">
    <property type="protein sequence ID" value="QHQ37498.1"/>
    <property type="molecule type" value="Genomic_DNA"/>
</dbReference>
<dbReference type="InterPro" id="IPR013766">
    <property type="entry name" value="Thioredoxin_domain"/>
</dbReference>
<dbReference type="InterPro" id="IPR036249">
    <property type="entry name" value="Thioredoxin-like_sf"/>
</dbReference>
<dbReference type="GO" id="GO:0030313">
    <property type="term" value="C:cell envelope"/>
    <property type="evidence" value="ECO:0007669"/>
    <property type="project" value="UniProtKB-SubCell"/>
</dbReference>
<feature type="domain" description="Thioredoxin" evidence="5">
    <location>
        <begin position="7"/>
        <end position="149"/>
    </location>
</feature>
<organism evidence="6 7">
    <name type="scientific">Algicella marina</name>
    <dbReference type="NCBI Taxonomy" id="2683284"/>
    <lineage>
        <taxon>Bacteria</taxon>
        <taxon>Pseudomonadati</taxon>
        <taxon>Pseudomonadota</taxon>
        <taxon>Alphaproteobacteria</taxon>
        <taxon>Rhodobacterales</taxon>
        <taxon>Paracoccaceae</taxon>
        <taxon>Algicella</taxon>
    </lineage>
</organism>
<name>A0A6P1T424_9RHOB</name>
<evidence type="ECO:0000256" key="3">
    <source>
        <dbReference type="ARBA" id="ARBA00023284"/>
    </source>
</evidence>
<dbReference type="Pfam" id="PF08534">
    <property type="entry name" value="Redoxin"/>
    <property type="match status" value="1"/>
</dbReference>
<dbReference type="PROSITE" id="PS51352">
    <property type="entry name" value="THIOREDOXIN_2"/>
    <property type="match status" value="1"/>
</dbReference>
<dbReference type="Gene3D" id="3.40.30.10">
    <property type="entry name" value="Glutaredoxin"/>
    <property type="match status" value="1"/>
</dbReference>
<dbReference type="Proteomes" id="UP000464495">
    <property type="component" value="Chromosome"/>
</dbReference>
<evidence type="ECO:0000256" key="1">
    <source>
        <dbReference type="ARBA" id="ARBA00004196"/>
    </source>
</evidence>
<dbReference type="KEGG" id="amaq:GO499_18580"/>
<evidence type="ECO:0000256" key="2">
    <source>
        <dbReference type="ARBA" id="ARBA00022748"/>
    </source>
</evidence>
<gene>
    <name evidence="6" type="ORF">GO499_18580</name>
</gene>
<accession>A0A6P1T424</accession>
<dbReference type="GO" id="GO:0015036">
    <property type="term" value="F:disulfide oxidoreductase activity"/>
    <property type="evidence" value="ECO:0007669"/>
    <property type="project" value="UniProtKB-ARBA"/>
</dbReference>
<dbReference type="SUPFAM" id="SSF52833">
    <property type="entry name" value="Thioredoxin-like"/>
    <property type="match status" value="1"/>
</dbReference>
<proteinExistence type="predicted"/>
<keyword evidence="7" id="KW-1185">Reference proteome</keyword>
<sequence>MRKLVVHDTPKPTKDVRFGRKDGGTEQLSDTNGKVRVLNFWATWCAPCRKEKPSLAALETAMGGADFEVVALATGRNSPEGIARFNAEYGTGALATRLDPKGEVARAYSVLGLPVSVILDRDGREIARLQGGADWESESARAIIDRLLAADG</sequence>
<keyword evidence="2" id="KW-0201">Cytochrome c-type biogenesis</keyword>
<evidence type="ECO:0000313" key="7">
    <source>
        <dbReference type="Proteomes" id="UP000464495"/>
    </source>
</evidence>
<comment type="subcellular location">
    <subcellularLocation>
        <location evidence="1">Cell envelope</location>
    </subcellularLocation>
</comment>
<evidence type="ECO:0000259" key="5">
    <source>
        <dbReference type="PROSITE" id="PS51352"/>
    </source>
</evidence>
<dbReference type="PANTHER" id="PTHR42852:SF13">
    <property type="entry name" value="PROTEIN DIPZ"/>
    <property type="match status" value="1"/>
</dbReference>
<evidence type="ECO:0000256" key="4">
    <source>
        <dbReference type="SAM" id="MobiDB-lite"/>
    </source>
</evidence>
<feature type="compositionally biased region" description="Basic and acidic residues" evidence="4">
    <location>
        <begin position="1"/>
        <end position="24"/>
    </location>
</feature>
<reference evidence="6 7" key="1">
    <citation type="submission" date="2019-12" db="EMBL/GenBank/DDBJ databases">
        <title>Complete genome sequence of Algicella marina strain 9Alg 56(T) isolated from the red alga Tichocarpus crinitus.</title>
        <authorList>
            <person name="Kim S.-G."/>
            <person name="Nedashkovskaya O.I."/>
        </authorList>
    </citation>
    <scope>NUCLEOTIDE SEQUENCE [LARGE SCALE GENOMIC DNA]</scope>
    <source>
        <strain evidence="6 7">9Alg 56</strain>
    </source>
</reference>